<keyword evidence="2" id="KW-0378">Hydrolase</keyword>
<protein>
    <submittedName>
        <fullName evidence="2">Helicase senataxin</fullName>
    </submittedName>
</protein>
<evidence type="ECO:0000313" key="3">
    <source>
        <dbReference type="Proteomes" id="UP001054837"/>
    </source>
</evidence>
<keyword evidence="3" id="KW-1185">Reference proteome</keyword>
<sequence length="542" mass="61757">MLSSKKNDIQIRDHSLRNESESNKLCESSEMIESNKRKTVDRTSLTDSKSVEPRPKKLRGRVEWFLDEMEQVTSRDLSDKFSYSEKDKNGKCSSSLIKPSNFPSPPQLSAESPFENPSVKQMTAESSESCDAHENIKSFTKDKTKSPVPRRPSGYGSRMEFLIDMPCEYNRVEGSTPHTDYISEAKVPDENARNPNDVKSISAYKNFPSPPQLTAESPFENPSVNQNNAKASISSDAHEIMENITKDKITLPVPRRPSDDGYPMGFLIDIQCEEHKDDNSPPHIDYITESPFENPSVKQNIANIESFAKDKIKSPVPRRPENQSCVSPVRSLVQQPSTHHEVSAIIWSSTKANPETNGSDLIGATDSNHFIPITELNSRSVIEDIIQWSPNWLEEQSRHKTPPPRVSKGGAHLPLSFSSHEFYVKSVYPMIILEIWESLFRESKPLWPDNQDWHKFFYIISSIKFQKDFIELHCESVVNEELSFCPREGDVILLISKPENEPVHIWLYRSTQSRRSEFERRLVKNVAECATRVAAKCKVMVV</sequence>
<proteinExistence type="predicted"/>
<organism evidence="2 3">
    <name type="scientific">Caerostris darwini</name>
    <dbReference type="NCBI Taxonomy" id="1538125"/>
    <lineage>
        <taxon>Eukaryota</taxon>
        <taxon>Metazoa</taxon>
        <taxon>Ecdysozoa</taxon>
        <taxon>Arthropoda</taxon>
        <taxon>Chelicerata</taxon>
        <taxon>Arachnida</taxon>
        <taxon>Araneae</taxon>
        <taxon>Araneomorphae</taxon>
        <taxon>Entelegynae</taxon>
        <taxon>Araneoidea</taxon>
        <taxon>Araneidae</taxon>
        <taxon>Caerostris</taxon>
    </lineage>
</organism>
<name>A0AAV4PUJ2_9ARAC</name>
<feature type="compositionally biased region" description="Basic and acidic residues" evidence="1">
    <location>
        <begin position="76"/>
        <end position="90"/>
    </location>
</feature>
<evidence type="ECO:0000256" key="1">
    <source>
        <dbReference type="SAM" id="MobiDB-lite"/>
    </source>
</evidence>
<feature type="compositionally biased region" description="Basic and acidic residues" evidence="1">
    <location>
        <begin position="49"/>
        <end position="58"/>
    </location>
</feature>
<comment type="caution">
    <text evidence="2">The sequence shown here is derived from an EMBL/GenBank/DDBJ whole genome shotgun (WGS) entry which is preliminary data.</text>
</comment>
<evidence type="ECO:0000313" key="2">
    <source>
        <dbReference type="EMBL" id="GIY00006.1"/>
    </source>
</evidence>
<dbReference type="Proteomes" id="UP001054837">
    <property type="component" value="Unassembled WGS sequence"/>
</dbReference>
<dbReference type="GO" id="GO:0004386">
    <property type="term" value="F:helicase activity"/>
    <property type="evidence" value="ECO:0007669"/>
    <property type="project" value="UniProtKB-KW"/>
</dbReference>
<dbReference type="AlphaFoldDB" id="A0AAV4PUJ2"/>
<dbReference type="EMBL" id="BPLQ01003371">
    <property type="protein sequence ID" value="GIY00006.1"/>
    <property type="molecule type" value="Genomic_DNA"/>
</dbReference>
<feature type="compositionally biased region" description="Basic and acidic residues" evidence="1">
    <location>
        <begin position="130"/>
        <end position="145"/>
    </location>
</feature>
<gene>
    <name evidence="2" type="primary">SETX_2</name>
    <name evidence="2" type="ORF">CDAR_391501</name>
</gene>
<keyword evidence="2" id="KW-0547">Nucleotide-binding</keyword>
<accession>A0AAV4PUJ2</accession>
<feature type="compositionally biased region" description="Polar residues" evidence="1">
    <location>
        <begin position="118"/>
        <end position="129"/>
    </location>
</feature>
<keyword evidence="2" id="KW-0067">ATP-binding</keyword>
<reference evidence="2 3" key="1">
    <citation type="submission" date="2021-06" db="EMBL/GenBank/DDBJ databases">
        <title>Caerostris darwini draft genome.</title>
        <authorList>
            <person name="Kono N."/>
            <person name="Arakawa K."/>
        </authorList>
    </citation>
    <scope>NUCLEOTIDE SEQUENCE [LARGE SCALE GENOMIC DNA]</scope>
</reference>
<feature type="compositionally biased region" description="Basic and acidic residues" evidence="1">
    <location>
        <begin position="1"/>
        <end position="24"/>
    </location>
</feature>
<feature type="region of interest" description="Disordered" evidence="1">
    <location>
        <begin position="1"/>
        <end position="58"/>
    </location>
</feature>
<feature type="region of interest" description="Disordered" evidence="1">
    <location>
        <begin position="73"/>
        <end position="157"/>
    </location>
</feature>
<keyword evidence="2" id="KW-0347">Helicase</keyword>